<keyword evidence="2" id="KW-0547">Nucleotide-binding</keyword>
<dbReference type="RefSeq" id="WP_090294988.1">
    <property type="nucleotide sequence ID" value="NZ_CAXURO020000001.1"/>
</dbReference>
<dbReference type="AlphaFoldDB" id="A0A9Q9DA39"/>
<evidence type="ECO:0000313" key="2">
    <source>
        <dbReference type="EMBL" id="USJ23617.1"/>
    </source>
</evidence>
<dbReference type="NCBIfam" id="NF004629">
    <property type="entry name" value="PRK05973.1"/>
    <property type="match status" value="1"/>
</dbReference>
<keyword evidence="2" id="KW-0347">Helicase</keyword>
<gene>
    <name evidence="2" type="ORF">NE863_01080</name>
</gene>
<dbReference type="EMBL" id="CP098807">
    <property type="protein sequence ID" value="USJ23617.1"/>
    <property type="molecule type" value="Genomic_DNA"/>
</dbReference>
<dbReference type="Proteomes" id="UP001055460">
    <property type="component" value="Chromosome"/>
</dbReference>
<keyword evidence="2" id="KW-0067">ATP-binding</keyword>
<dbReference type="GO" id="GO:0005524">
    <property type="term" value="F:ATP binding"/>
    <property type="evidence" value="ECO:0007669"/>
    <property type="project" value="InterPro"/>
</dbReference>
<sequence>MKLTAPIYHLKRRAKRLCREEAIPLHEALDRIAVQEGYSTWSLLAARQATAGTAASMLARLAPGDLVVLAARPGQGKTLKSLELAVEAMRAGHRAYFFTLEYTVTDVIERFAAIRADHGRFAPLFEIDCSDTISADHIVGKLSKADPGTLVVVDYLQLLDQRRDNPALGDQVRKLRAFARQRGLIIIFISQIDRSFEAAVKPLPDLDDIRMPNPVDLRLFDKAYFLNKGEARLLAINRNESLPR</sequence>
<dbReference type="GO" id="GO:0005829">
    <property type="term" value="C:cytosol"/>
    <property type="evidence" value="ECO:0007669"/>
    <property type="project" value="TreeGrafter"/>
</dbReference>
<proteinExistence type="predicted"/>
<dbReference type="Gene3D" id="3.40.50.300">
    <property type="entry name" value="P-loop containing nucleotide triphosphate hydrolases"/>
    <property type="match status" value="1"/>
</dbReference>
<feature type="domain" description="SF4 helicase" evidence="1">
    <location>
        <begin position="127"/>
        <end position="210"/>
    </location>
</feature>
<dbReference type="Pfam" id="PF03796">
    <property type="entry name" value="DnaB_C"/>
    <property type="match status" value="2"/>
</dbReference>
<accession>A0A9Q9DA39</accession>
<evidence type="ECO:0000259" key="1">
    <source>
        <dbReference type="Pfam" id="PF03796"/>
    </source>
</evidence>
<dbReference type="PANTHER" id="PTHR30153:SF2">
    <property type="entry name" value="REPLICATIVE DNA HELICASE"/>
    <property type="match status" value="1"/>
</dbReference>
<dbReference type="OrthoDB" id="7357206at2"/>
<dbReference type="InterPro" id="IPR007694">
    <property type="entry name" value="DNA_helicase_DnaB-like_C"/>
</dbReference>
<name>A0A9Q9DA39_ENSAD</name>
<organism evidence="2 3">
    <name type="scientific">Ensifer adhaerens</name>
    <name type="common">Sinorhizobium morelense</name>
    <dbReference type="NCBI Taxonomy" id="106592"/>
    <lineage>
        <taxon>Bacteria</taxon>
        <taxon>Pseudomonadati</taxon>
        <taxon>Pseudomonadota</taxon>
        <taxon>Alphaproteobacteria</taxon>
        <taxon>Hyphomicrobiales</taxon>
        <taxon>Rhizobiaceae</taxon>
        <taxon>Sinorhizobium/Ensifer group</taxon>
        <taxon>Ensifer</taxon>
    </lineage>
</organism>
<dbReference type="GO" id="GO:0006260">
    <property type="term" value="P:DNA replication"/>
    <property type="evidence" value="ECO:0007669"/>
    <property type="project" value="InterPro"/>
</dbReference>
<dbReference type="GO" id="GO:0003678">
    <property type="term" value="F:DNA helicase activity"/>
    <property type="evidence" value="ECO:0007669"/>
    <property type="project" value="InterPro"/>
</dbReference>
<dbReference type="InterPro" id="IPR027417">
    <property type="entry name" value="P-loop_NTPase"/>
</dbReference>
<dbReference type="PANTHER" id="PTHR30153">
    <property type="entry name" value="REPLICATIVE DNA HELICASE DNAB"/>
    <property type="match status" value="1"/>
</dbReference>
<evidence type="ECO:0000313" key="3">
    <source>
        <dbReference type="Proteomes" id="UP001055460"/>
    </source>
</evidence>
<feature type="domain" description="SF4 helicase" evidence="1">
    <location>
        <begin position="57"/>
        <end position="115"/>
    </location>
</feature>
<reference evidence="2" key="1">
    <citation type="submission" date="2022-06" db="EMBL/GenBank/DDBJ databases">
        <title>Physiological and biochemical characterization and genomic elucidation of a strain of the genus Ensifer adhaerens M8 that combines arsenic oxidation and chromium reduction.</title>
        <authorList>
            <person name="Li X."/>
            <person name="Yu c."/>
        </authorList>
    </citation>
    <scope>NUCLEOTIDE SEQUENCE</scope>
    <source>
        <strain evidence="2">M8</strain>
    </source>
</reference>
<dbReference type="SUPFAM" id="SSF52540">
    <property type="entry name" value="P-loop containing nucleoside triphosphate hydrolases"/>
    <property type="match status" value="1"/>
</dbReference>
<keyword evidence="2" id="KW-0378">Hydrolase</keyword>
<protein>
    <submittedName>
        <fullName evidence="2">DNA helicase</fullName>
    </submittedName>
</protein>